<proteinExistence type="predicted"/>
<gene>
    <name evidence="2" type="ORF">ACFYKX_01125</name>
</gene>
<sequence>MDFLIQFLNKNYYMLVPALWVLGYALKQTPKIPDWSIIWILLVCSLGFGTFAFGFSFKGALNGIIAAGIAVLGHQMVKQTLGARTEKKEIIIKKEESKSNKK</sequence>
<keyword evidence="1" id="KW-0472">Membrane</keyword>
<reference evidence="2 3" key="1">
    <citation type="submission" date="2024-08" db="EMBL/GenBank/DDBJ databases">
        <title>Two novel Cytobacillus novel species.</title>
        <authorList>
            <person name="Liu G."/>
        </authorList>
    </citation>
    <scope>NUCLEOTIDE SEQUENCE [LARGE SCALE GENOMIC DNA]</scope>
    <source>
        <strain evidence="2 3">FJAT-54145</strain>
    </source>
</reference>
<evidence type="ECO:0000313" key="3">
    <source>
        <dbReference type="Proteomes" id="UP001601059"/>
    </source>
</evidence>
<keyword evidence="1" id="KW-0812">Transmembrane</keyword>
<dbReference type="EMBL" id="JBIACK010000001">
    <property type="protein sequence ID" value="MFE8699215.1"/>
    <property type="molecule type" value="Genomic_DNA"/>
</dbReference>
<evidence type="ECO:0000256" key="1">
    <source>
        <dbReference type="SAM" id="Phobius"/>
    </source>
</evidence>
<dbReference type="Proteomes" id="UP001601059">
    <property type="component" value="Unassembled WGS sequence"/>
</dbReference>
<feature type="transmembrane region" description="Helical" evidence="1">
    <location>
        <begin position="12"/>
        <end position="29"/>
    </location>
</feature>
<organism evidence="2 3">
    <name type="scientific">Cytobacillus spartinae</name>
    <dbReference type="NCBI Taxonomy" id="3299023"/>
    <lineage>
        <taxon>Bacteria</taxon>
        <taxon>Bacillati</taxon>
        <taxon>Bacillota</taxon>
        <taxon>Bacilli</taxon>
        <taxon>Bacillales</taxon>
        <taxon>Bacillaceae</taxon>
        <taxon>Cytobacillus</taxon>
    </lineage>
</organism>
<keyword evidence="1" id="KW-1133">Transmembrane helix</keyword>
<dbReference type="Pfam" id="PF16079">
    <property type="entry name" value="Phage_holin_5_2"/>
    <property type="match status" value="1"/>
</dbReference>
<keyword evidence="3" id="KW-1185">Reference proteome</keyword>
<comment type="caution">
    <text evidence="2">The sequence shown here is derived from an EMBL/GenBank/DDBJ whole genome shotgun (WGS) entry which is preliminary data.</text>
</comment>
<protein>
    <submittedName>
        <fullName evidence="2">Phage holin family protein</fullName>
    </submittedName>
</protein>
<evidence type="ECO:0000313" key="2">
    <source>
        <dbReference type="EMBL" id="MFE8699215.1"/>
    </source>
</evidence>
<name>A0ABW6K7F7_9BACI</name>
<feature type="transmembrane region" description="Helical" evidence="1">
    <location>
        <begin position="35"/>
        <end position="55"/>
    </location>
</feature>
<dbReference type="RefSeq" id="WP_389357236.1">
    <property type="nucleotide sequence ID" value="NZ_JBIACK010000001.1"/>
</dbReference>
<dbReference type="InterPro" id="IPR032111">
    <property type="entry name" value="Clostridium_phage_holin"/>
</dbReference>
<accession>A0ABW6K7F7</accession>